<keyword evidence="1" id="KW-0472">Membrane</keyword>
<keyword evidence="3" id="KW-1185">Reference proteome</keyword>
<keyword evidence="1" id="KW-1133">Transmembrane helix</keyword>
<evidence type="ECO:0000256" key="1">
    <source>
        <dbReference type="SAM" id="Phobius"/>
    </source>
</evidence>
<dbReference type="EMBL" id="KN417226">
    <property type="protein sequence ID" value="KHG20988.1"/>
    <property type="molecule type" value="Genomic_DNA"/>
</dbReference>
<reference evidence="3" key="1">
    <citation type="submission" date="2014-09" db="EMBL/GenBank/DDBJ databases">
        <authorList>
            <person name="Mudge J."/>
            <person name="Ramaraj T."/>
            <person name="Lindquist I.E."/>
            <person name="Bharti A.K."/>
            <person name="Sundararajan A."/>
            <person name="Cameron C.T."/>
            <person name="Woodward J.E."/>
            <person name="May G.D."/>
            <person name="Brubaker C."/>
            <person name="Broadhvest J."/>
            <person name="Wilkins T.A."/>
        </authorList>
    </citation>
    <scope>NUCLEOTIDE SEQUENCE</scope>
    <source>
        <strain evidence="3">cv. AKA8401</strain>
    </source>
</reference>
<protein>
    <submittedName>
        <fullName evidence="2">Uncharacterized protein</fullName>
    </submittedName>
</protein>
<organism evidence="2 3">
    <name type="scientific">Gossypium arboreum</name>
    <name type="common">Tree cotton</name>
    <name type="synonym">Gossypium nanking</name>
    <dbReference type="NCBI Taxonomy" id="29729"/>
    <lineage>
        <taxon>Eukaryota</taxon>
        <taxon>Viridiplantae</taxon>
        <taxon>Streptophyta</taxon>
        <taxon>Embryophyta</taxon>
        <taxon>Tracheophyta</taxon>
        <taxon>Spermatophyta</taxon>
        <taxon>Magnoliopsida</taxon>
        <taxon>eudicotyledons</taxon>
        <taxon>Gunneridae</taxon>
        <taxon>Pentapetalae</taxon>
        <taxon>rosids</taxon>
        <taxon>malvids</taxon>
        <taxon>Malvales</taxon>
        <taxon>Malvaceae</taxon>
        <taxon>Malvoideae</taxon>
        <taxon>Gossypium</taxon>
    </lineage>
</organism>
<accession>A0A0B0P2M6</accession>
<dbReference type="AlphaFoldDB" id="A0A0B0P2M6"/>
<gene>
    <name evidence="2" type="ORF">F383_26726</name>
</gene>
<keyword evidence="1" id="KW-0812">Transmembrane</keyword>
<evidence type="ECO:0000313" key="3">
    <source>
        <dbReference type="Proteomes" id="UP000032142"/>
    </source>
</evidence>
<name>A0A0B0P2M6_GOSAR</name>
<dbReference type="Proteomes" id="UP000032142">
    <property type="component" value="Unassembled WGS sequence"/>
</dbReference>
<sequence length="55" mass="6306">MDQLAFLEMFPTSSSVPPFFLLLYGVFIGFGMPKNPQNWPFPNWTQLGLDRDTPV</sequence>
<feature type="transmembrane region" description="Helical" evidence="1">
    <location>
        <begin position="15"/>
        <end position="32"/>
    </location>
</feature>
<proteinExistence type="predicted"/>
<evidence type="ECO:0000313" key="2">
    <source>
        <dbReference type="EMBL" id="KHG20988.1"/>
    </source>
</evidence>